<proteinExistence type="inferred from homology"/>
<feature type="transmembrane region" description="Helical" evidence="7">
    <location>
        <begin position="237"/>
        <end position="257"/>
    </location>
</feature>
<accession>A0AAW1QBR4</accession>
<gene>
    <name evidence="9" type="ORF">WJX74_010654</name>
</gene>
<dbReference type="AlphaFoldDB" id="A0AAW1QBR4"/>
<feature type="domain" description="Peptidase S54 rhomboid" evidence="8">
    <location>
        <begin position="124"/>
        <end position="290"/>
    </location>
</feature>
<evidence type="ECO:0000256" key="6">
    <source>
        <dbReference type="ARBA" id="ARBA00023136"/>
    </source>
</evidence>
<sequence length="296" mass="32527">MLSRLAGCSKRLAQKAEQGLVQLRACEESSCASRAFQSQPWSPARPHHTHLFRKPTTAFPPSFWRANSRSYYSYGNYGYQRPSSPQNAIYGLIAANVAGFLYWRVDPRFMARHATVSYSSLADGRIWTLVTAAFSHQDGWHLAANMFTFYFFASTIPHLYGSRALVGLYLTGAVIGNLAHVGWATLRAQQGMPRGSSRMERYGVEYRRRSSAPALGASGAINSIVIAQICLFPTQTVLLYGILPMPAALFGLLWIAGDVGGMLQGSGGNTSFAGHLGGATCGLVFYFLARRGFFWR</sequence>
<comment type="caution">
    <text evidence="9">The sequence shown here is derived from an EMBL/GenBank/DDBJ whole genome shotgun (WGS) entry which is preliminary data.</text>
</comment>
<dbReference type="Pfam" id="PF01694">
    <property type="entry name" value="Rhomboid"/>
    <property type="match status" value="1"/>
</dbReference>
<keyword evidence="3 7" id="KW-0812">Transmembrane</keyword>
<feature type="transmembrane region" description="Helical" evidence="7">
    <location>
        <begin position="272"/>
        <end position="289"/>
    </location>
</feature>
<keyword evidence="4" id="KW-0378">Hydrolase</keyword>
<comment type="similarity">
    <text evidence="2">Belongs to the peptidase S54 family.</text>
</comment>
<evidence type="ECO:0000256" key="2">
    <source>
        <dbReference type="ARBA" id="ARBA00009045"/>
    </source>
</evidence>
<evidence type="ECO:0000313" key="9">
    <source>
        <dbReference type="EMBL" id="KAK9818662.1"/>
    </source>
</evidence>
<evidence type="ECO:0000259" key="8">
    <source>
        <dbReference type="Pfam" id="PF01694"/>
    </source>
</evidence>
<feature type="transmembrane region" description="Helical" evidence="7">
    <location>
        <begin position="166"/>
        <end position="186"/>
    </location>
</feature>
<reference evidence="9 10" key="1">
    <citation type="journal article" date="2024" name="Nat. Commun.">
        <title>Phylogenomics reveals the evolutionary origins of lichenization in chlorophyte algae.</title>
        <authorList>
            <person name="Puginier C."/>
            <person name="Libourel C."/>
            <person name="Otte J."/>
            <person name="Skaloud P."/>
            <person name="Haon M."/>
            <person name="Grisel S."/>
            <person name="Petersen M."/>
            <person name="Berrin J.G."/>
            <person name="Delaux P.M."/>
            <person name="Dal Grande F."/>
            <person name="Keller J."/>
        </authorList>
    </citation>
    <scope>NUCLEOTIDE SEQUENCE [LARGE SCALE GENOMIC DNA]</scope>
    <source>
        <strain evidence="9 10">SAG 2145</strain>
    </source>
</reference>
<organism evidence="9 10">
    <name type="scientific">Apatococcus lobatus</name>
    <dbReference type="NCBI Taxonomy" id="904363"/>
    <lineage>
        <taxon>Eukaryota</taxon>
        <taxon>Viridiplantae</taxon>
        <taxon>Chlorophyta</taxon>
        <taxon>core chlorophytes</taxon>
        <taxon>Trebouxiophyceae</taxon>
        <taxon>Chlorellales</taxon>
        <taxon>Chlorellaceae</taxon>
        <taxon>Apatococcus</taxon>
    </lineage>
</organism>
<dbReference type="InterPro" id="IPR035952">
    <property type="entry name" value="Rhomboid-like_sf"/>
</dbReference>
<protein>
    <recommendedName>
        <fullName evidence="8">Peptidase S54 rhomboid domain-containing protein</fullName>
    </recommendedName>
</protein>
<comment type="subcellular location">
    <subcellularLocation>
        <location evidence="1">Membrane</location>
        <topology evidence="1">Multi-pass membrane protein</topology>
    </subcellularLocation>
</comment>
<dbReference type="GO" id="GO:0004252">
    <property type="term" value="F:serine-type endopeptidase activity"/>
    <property type="evidence" value="ECO:0007669"/>
    <property type="project" value="InterPro"/>
</dbReference>
<dbReference type="PANTHER" id="PTHR43731:SF14">
    <property type="entry name" value="PRESENILIN-ASSOCIATED RHOMBOID-LIKE PROTEIN, MITOCHONDRIAL"/>
    <property type="match status" value="1"/>
</dbReference>
<evidence type="ECO:0000313" key="10">
    <source>
        <dbReference type="Proteomes" id="UP001438707"/>
    </source>
</evidence>
<keyword evidence="5 7" id="KW-1133">Transmembrane helix</keyword>
<name>A0AAW1QBR4_9CHLO</name>
<dbReference type="SUPFAM" id="SSF144091">
    <property type="entry name" value="Rhomboid-like"/>
    <property type="match status" value="1"/>
</dbReference>
<dbReference type="Proteomes" id="UP001438707">
    <property type="component" value="Unassembled WGS sequence"/>
</dbReference>
<evidence type="ECO:0000256" key="4">
    <source>
        <dbReference type="ARBA" id="ARBA00022801"/>
    </source>
</evidence>
<dbReference type="InterPro" id="IPR022764">
    <property type="entry name" value="Peptidase_S54_rhomboid_dom"/>
</dbReference>
<dbReference type="GO" id="GO:0016020">
    <property type="term" value="C:membrane"/>
    <property type="evidence" value="ECO:0007669"/>
    <property type="project" value="UniProtKB-SubCell"/>
</dbReference>
<keyword evidence="6 7" id="KW-0472">Membrane</keyword>
<evidence type="ECO:0000256" key="7">
    <source>
        <dbReference type="SAM" id="Phobius"/>
    </source>
</evidence>
<dbReference type="EMBL" id="JALJOS010000058">
    <property type="protein sequence ID" value="KAK9818662.1"/>
    <property type="molecule type" value="Genomic_DNA"/>
</dbReference>
<feature type="transmembrane region" description="Helical" evidence="7">
    <location>
        <begin position="142"/>
        <end position="160"/>
    </location>
</feature>
<evidence type="ECO:0000256" key="1">
    <source>
        <dbReference type="ARBA" id="ARBA00004141"/>
    </source>
</evidence>
<evidence type="ECO:0000256" key="3">
    <source>
        <dbReference type="ARBA" id="ARBA00022692"/>
    </source>
</evidence>
<keyword evidence="10" id="KW-1185">Reference proteome</keyword>
<dbReference type="PANTHER" id="PTHR43731">
    <property type="entry name" value="RHOMBOID PROTEASE"/>
    <property type="match status" value="1"/>
</dbReference>
<evidence type="ECO:0000256" key="5">
    <source>
        <dbReference type="ARBA" id="ARBA00022989"/>
    </source>
</evidence>
<dbReference type="Gene3D" id="1.20.1540.10">
    <property type="entry name" value="Rhomboid-like"/>
    <property type="match status" value="1"/>
</dbReference>
<dbReference type="InterPro" id="IPR050925">
    <property type="entry name" value="Rhomboid_protease_S54"/>
</dbReference>